<evidence type="ECO:0000313" key="9">
    <source>
        <dbReference type="EMBL" id="AAF03187.1"/>
    </source>
</evidence>
<dbReference type="GO" id="GO:0006412">
    <property type="term" value="P:translation"/>
    <property type="evidence" value="ECO:0007669"/>
    <property type="project" value="InterPro"/>
</dbReference>
<comment type="similarity">
    <text evidence="2">Belongs to the universal ribosomal protein uS3 family.</text>
</comment>
<evidence type="ECO:0000256" key="3">
    <source>
        <dbReference type="ARBA" id="ARBA00022980"/>
    </source>
</evidence>
<comment type="subcellular location">
    <subcellularLocation>
        <location evidence="1">Mitochondrion</location>
    </subcellularLocation>
</comment>
<evidence type="ECO:0000256" key="4">
    <source>
        <dbReference type="ARBA" id="ARBA00023128"/>
    </source>
</evidence>
<protein>
    <recommendedName>
        <fullName evidence="6">Small ribosomal subunit protein uS3m</fullName>
    </recommendedName>
    <alternativeName>
        <fullName evidence="7">Ribosomal protein S3, mitochondrial</fullName>
    </alternativeName>
</protein>
<evidence type="ECO:0000259" key="8">
    <source>
        <dbReference type="Pfam" id="PF00189"/>
    </source>
</evidence>
<dbReference type="InterPro" id="IPR036419">
    <property type="entry name" value="Ribosomal_S3_C_sf"/>
</dbReference>
<evidence type="ECO:0000256" key="1">
    <source>
        <dbReference type="ARBA" id="ARBA00004173"/>
    </source>
</evidence>
<proteinExistence type="inferred from homology"/>
<dbReference type="GO" id="GO:0005840">
    <property type="term" value="C:ribosome"/>
    <property type="evidence" value="ECO:0007669"/>
    <property type="project" value="UniProtKB-KW"/>
</dbReference>
<feature type="domain" description="Small ribosomal subunit protein uS3 C-terminal" evidence="8">
    <location>
        <begin position="223"/>
        <end position="306"/>
    </location>
</feature>
<dbReference type="RefSeq" id="YP_665660.1">
    <property type="nucleotide sequence ID" value="NC_008239.1"/>
</dbReference>
<keyword evidence="3 9" id="KW-0689">Ribosomal protein</keyword>
<dbReference type="Gene3D" id="3.30.1140.32">
    <property type="entry name" value="Ribosomal protein S3, C-terminal domain"/>
    <property type="match status" value="1"/>
</dbReference>
<keyword evidence="5" id="KW-0687">Ribonucleoprotein</keyword>
<dbReference type="AlphaFoldDB" id="Q9TCB0"/>
<dbReference type="SUPFAM" id="SSF54814">
    <property type="entry name" value="Prokaryotic type KH domain (KH-domain type II)"/>
    <property type="match status" value="1"/>
</dbReference>
<dbReference type="Pfam" id="PF00189">
    <property type="entry name" value="Ribosomal_S3_C"/>
    <property type="match status" value="1"/>
</dbReference>
<accession>Q9TCB0</accession>
<dbReference type="EMBL" id="AF110138">
    <property type="protein sequence ID" value="AAF03187.1"/>
    <property type="molecule type" value="Genomic_DNA"/>
</dbReference>
<gene>
    <name evidence="9" type="primary">rps3</name>
</gene>
<dbReference type="GeneID" id="4178061"/>
<dbReference type="GO" id="GO:0005739">
    <property type="term" value="C:mitochondrion"/>
    <property type="evidence" value="ECO:0007669"/>
    <property type="project" value="UniProtKB-SubCell"/>
</dbReference>
<dbReference type="GO" id="GO:1990904">
    <property type="term" value="C:ribonucleoprotein complex"/>
    <property type="evidence" value="ECO:0007669"/>
    <property type="project" value="UniProtKB-KW"/>
</dbReference>
<dbReference type="InterPro" id="IPR009019">
    <property type="entry name" value="KH_sf_prok-type"/>
</dbReference>
<reference evidence="9" key="1">
    <citation type="journal article" date="1999" name="Plant Cell">
        <title>The complete mitochondrial DNA sequences of Nephroselmis olivacea and Pedinomonas minor: two radically different evolutionary patterns within the green algae.</title>
        <authorList>
            <person name="Turmel M."/>
            <person name="Lemieux C."/>
            <person name="Burger G."/>
            <person name="Lang B.F."/>
            <person name="Otis C."/>
            <person name="Plante I."/>
            <person name="Gray M.W."/>
        </authorList>
    </citation>
    <scope>NUCLEOTIDE SEQUENCE</scope>
    <source>
        <strain evidence="9">NIES-484</strain>
    </source>
</reference>
<name>Q9TCB0_NEPOL</name>
<keyword evidence="4 9" id="KW-0496">Mitochondrion</keyword>
<dbReference type="SUPFAM" id="SSF54821">
    <property type="entry name" value="Ribosomal protein S3 C-terminal domain"/>
    <property type="match status" value="1"/>
</dbReference>
<sequence>MGQKVNPISLRLPINRSVDCLWFSDIHSTKLMIQYLHFHKYIESIFQVTSHLNMGRFFLDVFPKKWTLSCLVHERKNLISKGTRFLKKSAFFNKNVHPLGLTNLNSAGVFAIAYQQMYIQSKLSRIYSPQLFFLSALQSFLQHNYKVASLCLESTNQGKQRKNFRISQPFLTNNFTRKWLYPKDSFLQQVESSINKNVDCSTQVFLMKSSNSLSSANFFVKEITYQLEKKSSINQIWNQVMKKVIQTPSIQGIRLSVAGRINGVEMARTEIRKYGQTSLHSLSNKMDYACSHAYTPFGILGVKIWICFR</sequence>
<dbReference type="PANTHER" id="PTHR35928">
    <property type="entry name" value="RIBOSOMAL PROTEIN S3, MITOCHONDRIAL"/>
    <property type="match status" value="1"/>
</dbReference>
<dbReference type="PANTHER" id="PTHR35928:SF2">
    <property type="entry name" value="SMALL RIBOSOMAL SUBUNIT PROTEIN US3M"/>
    <property type="match status" value="1"/>
</dbReference>
<evidence type="ECO:0000256" key="5">
    <source>
        <dbReference type="ARBA" id="ARBA00023274"/>
    </source>
</evidence>
<geneLocation type="mitochondrion" evidence="9"/>
<evidence type="ECO:0000256" key="6">
    <source>
        <dbReference type="ARBA" id="ARBA00035157"/>
    </source>
</evidence>
<dbReference type="InterPro" id="IPR044954">
    <property type="entry name" value="Ribosomal_uS3m_plant"/>
</dbReference>
<dbReference type="InterPro" id="IPR001351">
    <property type="entry name" value="Ribosomal_uS3_C"/>
</dbReference>
<dbReference type="GO" id="GO:0003723">
    <property type="term" value="F:RNA binding"/>
    <property type="evidence" value="ECO:0007669"/>
    <property type="project" value="InterPro"/>
</dbReference>
<evidence type="ECO:0000256" key="2">
    <source>
        <dbReference type="ARBA" id="ARBA00010761"/>
    </source>
</evidence>
<evidence type="ECO:0000256" key="7">
    <source>
        <dbReference type="ARBA" id="ARBA00035414"/>
    </source>
</evidence>
<organism evidence="9">
    <name type="scientific">Nephroselmis olivacea</name>
    <name type="common">Green alga</name>
    <dbReference type="NCBI Taxonomy" id="31312"/>
    <lineage>
        <taxon>Eukaryota</taxon>
        <taxon>Viridiplantae</taxon>
        <taxon>Chlorophyta</taxon>
        <taxon>Nephroselmidophyceae</taxon>
        <taxon>Nephroselmidales</taxon>
        <taxon>Nephroselmidaceae</taxon>
        <taxon>Nephroselmis</taxon>
    </lineage>
</organism>
<dbReference type="GO" id="GO:0003735">
    <property type="term" value="F:structural constituent of ribosome"/>
    <property type="evidence" value="ECO:0007669"/>
    <property type="project" value="InterPro"/>
</dbReference>